<accession>A0A382QGB1</accession>
<gene>
    <name evidence="1" type="ORF">METZ01_LOCUS336834</name>
</gene>
<feature type="non-terminal residue" evidence="1">
    <location>
        <position position="43"/>
    </location>
</feature>
<reference evidence="1" key="1">
    <citation type="submission" date="2018-05" db="EMBL/GenBank/DDBJ databases">
        <authorList>
            <person name="Lanie J.A."/>
            <person name="Ng W.-L."/>
            <person name="Kazmierczak K.M."/>
            <person name="Andrzejewski T.M."/>
            <person name="Davidsen T.M."/>
            <person name="Wayne K.J."/>
            <person name="Tettelin H."/>
            <person name="Glass J.I."/>
            <person name="Rusch D."/>
            <person name="Podicherti R."/>
            <person name="Tsui H.-C.T."/>
            <person name="Winkler M.E."/>
        </authorList>
    </citation>
    <scope>NUCLEOTIDE SEQUENCE</scope>
</reference>
<name>A0A382QGB1_9ZZZZ</name>
<dbReference type="AlphaFoldDB" id="A0A382QGB1"/>
<proteinExistence type="predicted"/>
<protein>
    <submittedName>
        <fullName evidence="1">Uncharacterized protein</fullName>
    </submittedName>
</protein>
<organism evidence="1">
    <name type="scientific">marine metagenome</name>
    <dbReference type="NCBI Taxonomy" id="408172"/>
    <lineage>
        <taxon>unclassified sequences</taxon>
        <taxon>metagenomes</taxon>
        <taxon>ecological metagenomes</taxon>
    </lineage>
</organism>
<evidence type="ECO:0000313" key="1">
    <source>
        <dbReference type="EMBL" id="SVC83980.1"/>
    </source>
</evidence>
<sequence length="43" mass="4616">MMTPRIVSIVGVKTPTKAPSFLRSVAFIVATRRGHFGEEGGLT</sequence>
<dbReference type="EMBL" id="UINC01113990">
    <property type="protein sequence ID" value="SVC83980.1"/>
    <property type="molecule type" value="Genomic_DNA"/>
</dbReference>